<gene>
    <name evidence="10" type="ORF">WJX81_002233</name>
</gene>
<protein>
    <recommendedName>
        <fullName evidence="8">Riboflavin biosynthesis protein PYRD, chloroplastic</fullName>
        <ecNumber evidence="3">3.5.4.26</ecNumber>
    </recommendedName>
</protein>
<dbReference type="Pfam" id="PF00383">
    <property type="entry name" value="dCMP_cyt_deam_1"/>
    <property type="match status" value="1"/>
</dbReference>
<keyword evidence="5" id="KW-0378">Hydrolase</keyword>
<evidence type="ECO:0000256" key="3">
    <source>
        <dbReference type="ARBA" id="ARBA00012766"/>
    </source>
</evidence>
<dbReference type="PROSITE" id="PS00903">
    <property type="entry name" value="CYT_DCMP_DEAMINASES_1"/>
    <property type="match status" value="1"/>
</dbReference>
<feature type="domain" description="CMP/dCMP-type deaminase" evidence="9">
    <location>
        <begin position="1"/>
        <end position="108"/>
    </location>
</feature>
<evidence type="ECO:0000256" key="6">
    <source>
        <dbReference type="ARBA" id="ARBA00022833"/>
    </source>
</evidence>
<evidence type="ECO:0000256" key="5">
    <source>
        <dbReference type="ARBA" id="ARBA00022801"/>
    </source>
</evidence>
<evidence type="ECO:0000256" key="7">
    <source>
        <dbReference type="ARBA" id="ARBA00058389"/>
    </source>
</evidence>
<dbReference type="GO" id="GO:0009231">
    <property type="term" value="P:riboflavin biosynthetic process"/>
    <property type="evidence" value="ECO:0007669"/>
    <property type="project" value="InterPro"/>
</dbReference>
<sequence>MQQAIELARLGLGRTAPNPAVGCVIVKAGQVVGEGFHPRAGEPHAEVFALRGAGRCAQGATAYVTLEPCNHFGRTPPCSRALVAARVSRVVVGVGDPNPLVGGAGMTTLRAAGIHVAEIGGAEEEACAALNPEFMARMRQQAAAAG</sequence>
<evidence type="ECO:0000256" key="8">
    <source>
        <dbReference type="ARBA" id="ARBA00070721"/>
    </source>
</evidence>
<proteinExistence type="predicted"/>
<dbReference type="SUPFAM" id="SSF53927">
    <property type="entry name" value="Cytidine deaminase-like"/>
    <property type="match status" value="1"/>
</dbReference>
<dbReference type="InterPro" id="IPR016193">
    <property type="entry name" value="Cytidine_deaminase-like"/>
</dbReference>
<name>A0AAW1SJT9_9CHLO</name>
<dbReference type="GO" id="GO:0008835">
    <property type="term" value="F:diaminohydroxyphosphoribosylaminopyrimidine deaminase activity"/>
    <property type="evidence" value="ECO:0007669"/>
    <property type="project" value="UniProtKB-EC"/>
</dbReference>
<evidence type="ECO:0000259" key="9">
    <source>
        <dbReference type="PROSITE" id="PS51747"/>
    </source>
</evidence>
<dbReference type="FunFam" id="3.40.140.10:FF:000025">
    <property type="entry name" value="Riboflavin biosynthesis protein RibD"/>
    <property type="match status" value="1"/>
</dbReference>
<evidence type="ECO:0000313" key="11">
    <source>
        <dbReference type="Proteomes" id="UP001445335"/>
    </source>
</evidence>
<dbReference type="PANTHER" id="PTHR11079:SF162">
    <property type="entry name" value="RIBOFLAVIN BIOSYNTHESIS PROTEIN PYRD, CHLOROPLASTIC"/>
    <property type="match status" value="1"/>
</dbReference>
<keyword evidence="4" id="KW-0479">Metal-binding</keyword>
<comment type="function">
    <text evidence="7">Monofunctional pyrimidine deaminase involved in the riboflavin biosynthesis pathway. Also has a reductase domain that lacks catalytically essential substrate-binding residues.</text>
</comment>
<evidence type="ECO:0000256" key="2">
    <source>
        <dbReference type="ARBA" id="ARBA00004882"/>
    </source>
</evidence>
<reference evidence="10 11" key="1">
    <citation type="journal article" date="2024" name="Nat. Commun.">
        <title>Phylogenomics reveals the evolutionary origins of lichenization in chlorophyte algae.</title>
        <authorList>
            <person name="Puginier C."/>
            <person name="Libourel C."/>
            <person name="Otte J."/>
            <person name="Skaloud P."/>
            <person name="Haon M."/>
            <person name="Grisel S."/>
            <person name="Petersen M."/>
            <person name="Berrin J.G."/>
            <person name="Delaux P.M."/>
            <person name="Dal Grande F."/>
            <person name="Keller J."/>
        </authorList>
    </citation>
    <scope>NUCLEOTIDE SEQUENCE [LARGE SCALE GENOMIC DNA]</scope>
    <source>
        <strain evidence="10 11">SAG 245.80</strain>
    </source>
</reference>
<dbReference type="GO" id="GO:0008270">
    <property type="term" value="F:zinc ion binding"/>
    <property type="evidence" value="ECO:0007669"/>
    <property type="project" value="InterPro"/>
</dbReference>
<dbReference type="EC" id="3.5.4.26" evidence="3"/>
<dbReference type="Gene3D" id="3.40.140.10">
    <property type="entry name" value="Cytidine Deaminase, domain 2"/>
    <property type="match status" value="1"/>
</dbReference>
<dbReference type="InterPro" id="IPR004794">
    <property type="entry name" value="Eubact_RibD"/>
</dbReference>
<keyword evidence="11" id="KW-1185">Reference proteome</keyword>
<dbReference type="PANTHER" id="PTHR11079">
    <property type="entry name" value="CYTOSINE DEAMINASE FAMILY MEMBER"/>
    <property type="match status" value="1"/>
</dbReference>
<dbReference type="PROSITE" id="PS51747">
    <property type="entry name" value="CYT_DCMP_DEAMINASES_2"/>
    <property type="match status" value="1"/>
</dbReference>
<keyword evidence="6" id="KW-0862">Zinc</keyword>
<dbReference type="InterPro" id="IPR002125">
    <property type="entry name" value="CMP_dCMP_dom"/>
</dbReference>
<comment type="caution">
    <text evidence="10">The sequence shown here is derived from an EMBL/GenBank/DDBJ whole genome shotgun (WGS) entry which is preliminary data.</text>
</comment>
<dbReference type="AlphaFoldDB" id="A0AAW1SJT9"/>
<comment type="pathway">
    <text evidence="2">Cofactor biosynthesis; riboflavin biosynthesis; 5-amino-6-(D-ribitylamino)uracil from GTP: step 2/4.</text>
</comment>
<dbReference type="InterPro" id="IPR016192">
    <property type="entry name" value="APOBEC/CMP_deaminase_Zn-bd"/>
</dbReference>
<organism evidence="10 11">
    <name type="scientific">Elliptochloris bilobata</name>
    <dbReference type="NCBI Taxonomy" id="381761"/>
    <lineage>
        <taxon>Eukaryota</taxon>
        <taxon>Viridiplantae</taxon>
        <taxon>Chlorophyta</taxon>
        <taxon>core chlorophytes</taxon>
        <taxon>Trebouxiophyceae</taxon>
        <taxon>Trebouxiophyceae incertae sedis</taxon>
        <taxon>Elliptochloris clade</taxon>
        <taxon>Elliptochloris</taxon>
    </lineage>
</organism>
<accession>A0AAW1SJT9</accession>
<dbReference type="NCBIfam" id="TIGR00326">
    <property type="entry name" value="eubact_ribD"/>
    <property type="match status" value="1"/>
</dbReference>
<dbReference type="EMBL" id="JALJOU010000002">
    <property type="protein sequence ID" value="KAK9845782.1"/>
    <property type="molecule type" value="Genomic_DNA"/>
</dbReference>
<comment type="cofactor">
    <cofactor evidence="1">
        <name>Zn(2+)</name>
        <dbReference type="ChEBI" id="CHEBI:29105"/>
    </cofactor>
</comment>
<evidence type="ECO:0000256" key="4">
    <source>
        <dbReference type="ARBA" id="ARBA00022723"/>
    </source>
</evidence>
<evidence type="ECO:0000256" key="1">
    <source>
        <dbReference type="ARBA" id="ARBA00001947"/>
    </source>
</evidence>
<dbReference type="Proteomes" id="UP001445335">
    <property type="component" value="Unassembled WGS sequence"/>
</dbReference>
<evidence type="ECO:0000313" key="10">
    <source>
        <dbReference type="EMBL" id="KAK9845782.1"/>
    </source>
</evidence>
<dbReference type="CDD" id="cd01284">
    <property type="entry name" value="Riboflavin_deaminase-reductase"/>
    <property type="match status" value="1"/>
</dbReference>